<feature type="transmembrane region" description="Helical" evidence="2">
    <location>
        <begin position="165"/>
        <end position="187"/>
    </location>
</feature>
<keyword evidence="2" id="KW-1133">Transmembrane helix</keyword>
<accession>A0ABV9RNF5</accession>
<reference evidence="4" key="1">
    <citation type="journal article" date="2019" name="Int. J. Syst. Evol. Microbiol.">
        <title>The Global Catalogue of Microorganisms (GCM) 10K type strain sequencing project: providing services to taxonomists for standard genome sequencing and annotation.</title>
        <authorList>
            <consortium name="The Broad Institute Genomics Platform"/>
            <consortium name="The Broad Institute Genome Sequencing Center for Infectious Disease"/>
            <person name="Wu L."/>
            <person name="Ma J."/>
        </authorList>
    </citation>
    <scope>NUCLEOTIDE SEQUENCE [LARGE SCALE GENOMIC DNA]</scope>
    <source>
        <strain evidence="4">CCUG 50347</strain>
    </source>
</reference>
<evidence type="ECO:0000313" key="3">
    <source>
        <dbReference type="EMBL" id="MFC4835049.1"/>
    </source>
</evidence>
<feature type="transmembrane region" description="Helical" evidence="2">
    <location>
        <begin position="228"/>
        <end position="249"/>
    </location>
</feature>
<feature type="transmembrane region" description="Helical" evidence="2">
    <location>
        <begin position="126"/>
        <end position="145"/>
    </location>
</feature>
<gene>
    <name evidence="3" type="ORF">ACFPEL_21755</name>
</gene>
<sequence length="262" mass="25972">MSLHTRGSGAPETGAPAGPSDGAAGVTAAARGGRGTRTNAVVAGVLLILATATSLLGVPFLTPVSAPDLLVEIASHPARVSTGALLGIVAGLASTGIAVALYPVLRHSSPGLAIGAVAFRVIEGTLALVGATAVLSLVSLSGGVAGDGGLARASSETAAQALLAIQHWVADVGAVVAFSLGALLYYLAFYRSRLIPRWLAGWGVVGVVALLASAVLVIYGVIGPLSPAQMIIALPIAVQEMVLAVRLIAKGFAETAEDRHAG</sequence>
<name>A0ABV9RNF5_9PSEU</name>
<keyword evidence="2" id="KW-0472">Membrane</keyword>
<comment type="caution">
    <text evidence="3">The sequence shown here is derived from an EMBL/GenBank/DDBJ whole genome shotgun (WGS) entry which is preliminary data.</text>
</comment>
<dbReference type="RefSeq" id="WP_274187430.1">
    <property type="nucleotide sequence ID" value="NZ_BAABHN010000045.1"/>
</dbReference>
<keyword evidence="4" id="KW-1185">Reference proteome</keyword>
<dbReference type="InterPro" id="IPR025495">
    <property type="entry name" value="DUF4386"/>
</dbReference>
<feature type="transmembrane region" description="Helical" evidence="2">
    <location>
        <begin position="82"/>
        <end position="105"/>
    </location>
</feature>
<organism evidence="3 4">
    <name type="scientific">Actinomycetospora chibensis</name>
    <dbReference type="NCBI Taxonomy" id="663606"/>
    <lineage>
        <taxon>Bacteria</taxon>
        <taxon>Bacillati</taxon>
        <taxon>Actinomycetota</taxon>
        <taxon>Actinomycetes</taxon>
        <taxon>Pseudonocardiales</taxon>
        <taxon>Pseudonocardiaceae</taxon>
        <taxon>Actinomycetospora</taxon>
    </lineage>
</organism>
<dbReference type="Proteomes" id="UP001595909">
    <property type="component" value="Unassembled WGS sequence"/>
</dbReference>
<evidence type="ECO:0000256" key="2">
    <source>
        <dbReference type="SAM" id="Phobius"/>
    </source>
</evidence>
<feature type="region of interest" description="Disordered" evidence="1">
    <location>
        <begin position="1"/>
        <end position="29"/>
    </location>
</feature>
<feature type="compositionally biased region" description="Low complexity" evidence="1">
    <location>
        <begin position="14"/>
        <end position="29"/>
    </location>
</feature>
<dbReference type="EMBL" id="JBHSIM010000045">
    <property type="protein sequence ID" value="MFC4835049.1"/>
    <property type="molecule type" value="Genomic_DNA"/>
</dbReference>
<feature type="transmembrane region" description="Helical" evidence="2">
    <location>
        <begin position="40"/>
        <end position="62"/>
    </location>
</feature>
<evidence type="ECO:0000256" key="1">
    <source>
        <dbReference type="SAM" id="MobiDB-lite"/>
    </source>
</evidence>
<keyword evidence="2" id="KW-0812">Transmembrane</keyword>
<dbReference type="Pfam" id="PF14329">
    <property type="entry name" value="DUF4386"/>
    <property type="match status" value="1"/>
</dbReference>
<feature type="transmembrane region" description="Helical" evidence="2">
    <location>
        <begin position="199"/>
        <end position="222"/>
    </location>
</feature>
<proteinExistence type="predicted"/>
<evidence type="ECO:0000313" key="4">
    <source>
        <dbReference type="Proteomes" id="UP001595909"/>
    </source>
</evidence>
<protein>
    <submittedName>
        <fullName evidence="3">DUF4386 domain-containing protein</fullName>
    </submittedName>
</protein>